<evidence type="ECO:0008006" key="3">
    <source>
        <dbReference type="Google" id="ProtNLM"/>
    </source>
</evidence>
<dbReference type="EMBL" id="FMTT01000008">
    <property type="protein sequence ID" value="SCW47206.1"/>
    <property type="molecule type" value="Genomic_DNA"/>
</dbReference>
<sequence length="352" mass="41965">MIIHPNMELEDILSEDKPLSSSQMYSIAEHLFKLGRKKDAVPFFRYVVNHEQECDHEQFIMSQYRLFLALIGIGAEENKEALLRFESYYNQLPEHIRLDAILQMANVYYTFWDWDKVESYADELHTLAKKRYDQKLRNDHLEGGQTERHLVVYYGQGLLLKGITLTMQGKYEEAKPYVKEYSDLGWFEFLNETGRREVEKFRIWGKGNMYTLELMTGNKNVLHDFSKFLDEHPEYTLPYMLSIMEAANKFNLLVDEIIERFCQRIPPLNSSITYINGTQLFHYWYEKSIYSFNNGKIGDGINELLYALYLSRKMQYYSGFERCIPLFEEHDEYVTEKQKREYKNILNGVSER</sequence>
<dbReference type="SUPFAM" id="SSF48452">
    <property type="entry name" value="TPR-like"/>
    <property type="match status" value="1"/>
</dbReference>
<evidence type="ECO:0000313" key="2">
    <source>
        <dbReference type="Proteomes" id="UP000198601"/>
    </source>
</evidence>
<dbReference type="STRING" id="624147.SAMN04487970_1008148"/>
<keyword evidence="2" id="KW-1185">Reference proteome</keyword>
<protein>
    <recommendedName>
        <fullName evidence="3">DNA-binding protein</fullName>
    </recommendedName>
</protein>
<organism evidence="1 2">
    <name type="scientific">Paenibacillus tianmuensis</name>
    <dbReference type="NCBI Taxonomy" id="624147"/>
    <lineage>
        <taxon>Bacteria</taxon>
        <taxon>Bacillati</taxon>
        <taxon>Bacillota</taxon>
        <taxon>Bacilli</taxon>
        <taxon>Bacillales</taxon>
        <taxon>Paenibacillaceae</taxon>
        <taxon>Paenibacillus</taxon>
    </lineage>
</organism>
<accession>A0A1G4QRE6</accession>
<dbReference type="Proteomes" id="UP000198601">
    <property type="component" value="Unassembled WGS sequence"/>
</dbReference>
<dbReference type="Gene3D" id="1.25.40.10">
    <property type="entry name" value="Tetratricopeptide repeat domain"/>
    <property type="match status" value="1"/>
</dbReference>
<name>A0A1G4QRE6_9BACL</name>
<proteinExistence type="predicted"/>
<dbReference type="InterPro" id="IPR011990">
    <property type="entry name" value="TPR-like_helical_dom_sf"/>
</dbReference>
<gene>
    <name evidence="1" type="ORF">SAMN04487970_1008148</name>
</gene>
<dbReference type="AlphaFoldDB" id="A0A1G4QRE6"/>
<dbReference type="RefSeq" id="WP_245719579.1">
    <property type="nucleotide sequence ID" value="NZ_FMTT01000008.1"/>
</dbReference>
<evidence type="ECO:0000313" key="1">
    <source>
        <dbReference type="EMBL" id="SCW47206.1"/>
    </source>
</evidence>
<reference evidence="2" key="1">
    <citation type="submission" date="2016-10" db="EMBL/GenBank/DDBJ databases">
        <authorList>
            <person name="Varghese N."/>
            <person name="Submissions S."/>
        </authorList>
    </citation>
    <scope>NUCLEOTIDE SEQUENCE [LARGE SCALE GENOMIC DNA]</scope>
    <source>
        <strain evidence="2">CGMCC 1.8946</strain>
    </source>
</reference>